<dbReference type="NCBIfam" id="TIGR02225">
    <property type="entry name" value="recomb_XerD"/>
    <property type="match status" value="1"/>
</dbReference>
<dbReference type="PANTHER" id="PTHR30349:SF81">
    <property type="entry name" value="TYROSINE RECOMBINASE XERC"/>
    <property type="match status" value="1"/>
</dbReference>
<dbReference type="HAMAP" id="MF_01808">
    <property type="entry name" value="Recomb_XerC_XerD"/>
    <property type="match status" value="1"/>
</dbReference>
<dbReference type="InterPro" id="IPR050090">
    <property type="entry name" value="Tyrosine_recombinase_XerCD"/>
</dbReference>
<evidence type="ECO:0000313" key="17">
    <source>
        <dbReference type="Proteomes" id="UP000037405"/>
    </source>
</evidence>
<accession>A0A0M0GT05</accession>
<evidence type="ECO:0000256" key="4">
    <source>
        <dbReference type="ARBA" id="ARBA00015810"/>
    </source>
</evidence>
<keyword evidence="5 12" id="KW-0963">Cytoplasm</keyword>
<comment type="subcellular location">
    <subcellularLocation>
        <location evidence="1 12">Cytoplasm</location>
    </subcellularLocation>
</comment>
<dbReference type="GO" id="GO:0009037">
    <property type="term" value="F:tyrosine-based site-specific recombinase activity"/>
    <property type="evidence" value="ECO:0007669"/>
    <property type="project" value="UniProtKB-UniRule"/>
</dbReference>
<evidence type="ECO:0000256" key="2">
    <source>
        <dbReference type="ARBA" id="ARBA00006657"/>
    </source>
</evidence>
<dbReference type="GO" id="GO:0005737">
    <property type="term" value="C:cytoplasm"/>
    <property type="evidence" value="ECO:0007669"/>
    <property type="project" value="UniProtKB-SubCell"/>
</dbReference>
<dbReference type="InterPro" id="IPR011932">
    <property type="entry name" value="Recomb_XerD"/>
</dbReference>
<dbReference type="GO" id="GO:0006313">
    <property type="term" value="P:DNA transposition"/>
    <property type="evidence" value="ECO:0007669"/>
    <property type="project" value="UniProtKB-UniRule"/>
</dbReference>
<dbReference type="HAMAP" id="MF_01807">
    <property type="entry name" value="Recomb_XerD"/>
    <property type="match status" value="1"/>
</dbReference>
<dbReference type="STRING" id="189381.GCA_900166615_03724"/>
<dbReference type="OrthoDB" id="9801717at2"/>
<dbReference type="InterPro" id="IPR010998">
    <property type="entry name" value="Integrase_recombinase_N"/>
</dbReference>
<organism evidence="15 17">
    <name type="scientific">Rossellomorea marisflavi</name>
    <dbReference type="NCBI Taxonomy" id="189381"/>
    <lineage>
        <taxon>Bacteria</taxon>
        <taxon>Bacillati</taxon>
        <taxon>Bacillota</taxon>
        <taxon>Bacilli</taxon>
        <taxon>Bacillales</taxon>
        <taxon>Bacillaceae</taxon>
        <taxon>Rossellomorea</taxon>
    </lineage>
</organism>
<feature type="active site" evidence="12">
    <location>
        <position position="171"/>
    </location>
</feature>
<feature type="active site" evidence="12">
    <location>
        <position position="269"/>
    </location>
</feature>
<feature type="domain" description="Core-binding (CB)" evidence="14">
    <location>
        <begin position="1"/>
        <end position="86"/>
    </location>
</feature>
<evidence type="ECO:0000313" key="15">
    <source>
        <dbReference type="EMBL" id="KON92617.1"/>
    </source>
</evidence>
<reference evidence="17" key="1">
    <citation type="submission" date="2015-07" db="EMBL/GenBank/DDBJ databases">
        <title>Fjat-14235 jcm11544.</title>
        <authorList>
            <person name="Liu B."/>
            <person name="Wang J."/>
            <person name="Zhu Y."/>
            <person name="Liu G."/>
            <person name="Chen Q."/>
            <person name="Chen Z."/>
            <person name="Lan J."/>
            <person name="Che J."/>
            <person name="Ge C."/>
            <person name="Shi H."/>
            <person name="Pan Z."/>
            <person name="Liu X."/>
        </authorList>
    </citation>
    <scope>NUCLEOTIDE SEQUENCE [LARGE SCALE GENOMIC DNA]</scope>
    <source>
        <strain evidence="17">JCM 11544</strain>
    </source>
</reference>
<comment type="similarity">
    <text evidence="3 12">Belongs to the 'phage' integrase family. XerD subfamily.</text>
</comment>
<protein>
    <recommendedName>
        <fullName evidence="4 12">Tyrosine recombinase XerD</fullName>
    </recommendedName>
</protein>
<feature type="active site" description="O-(3'-phospho-DNA)-tyrosine intermediate" evidence="12">
    <location>
        <position position="278"/>
    </location>
</feature>
<proteinExistence type="inferred from homology"/>
<evidence type="ECO:0000259" key="13">
    <source>
        <dbReference type="PROSITE" id="PS51898"/>
    </source>
</evidence>
<dbReference type="Proteomes" id="UP000322997">
    <property type="component" value="Unassembled WGS sequence"/>
</dbReference>
<dbReference type="CDD" id="cd00798">
    <property type="entry name" value="INT_XerDC_C"/>
    <property type="match status" value="1"/>
</dbReference>
<dbReference type="NCBIfam" id="TIGR02224">
    <property type="entry name" value="recomb_XerC"/>
    <property type="match status" value="1"/>
</dbReference>
<dbReference type="GO" id="GO:0003677">
    <property type="term" value="F:DNA binding"/>
    <property type="evidence" value="ECO:0007669"/>
    <property type="project" value="UniProtKB-UniRule"/>
</dbReference>
<dbReference type="EMBL" id="LGUE01000001">
    <property type="protein sequence ID" value="KON92617.1"/>
    <property type="molecule type" value="Genomic_DNA"/>
</dbReference>
<evidence type="ECO:0000259" key="14">
    <source>
        <dbReference type="PROSITE" id="PS51900"/>
    </source>
</evidence>
<sequence length="297" mass="34012">MEDHIEDYMHFLTVEKGLSKNTIDSYKRDLKSYSLYIKNVEGMEGWNEVSRVNIVQFLGHLGDQGKSSKTVARHVASIRSFHQFLLREKAVEQDPTVHLETPRTERKLPKILSLSEVEALLEAPDASTPLGMRDKAMLELLYATGIRVSELIGMKLDDLHLNMGFIRCIGKGNKERIIPIGQTAMNVLGDYLEHSRLKLRSGRERDDHLFLNHHGRGMSRQGFWKNLKALQKKANIEKELTPHTLRHSFATHLLENGADLRAVQEMLGHADISTTQIYTHVTKTRLKDVYTKFHPRA</sequence>
<evidence type="ECO:0000256" key="5">
    <source>
        <dbReference type="ARBA" id="ARBA00022490"/>
    </source>
</evidence>
<dbReference type="InterPro" id="IPR011931">
    <property type="entry name" value="Recomb_XerC"/>
</dbReference>
<name>A0A0M0GT05_9BACI</name>
<keyword evidence="17" id="KW-1185">Reference proteome</keyword>
<dbReference type="PROSITE" id="PS51900">
    <property type="entry name" value="CB"/>
    <property type="match status" value="1"/>
</dbReference>
<evidence type="ECO:0000256" key="10">
    <source>
        <dbReference type="ARBA" id="ARBA00023172"/>
    </source>
</evidence>
<dbReference type="AlphaFoldDB" id="A0A0M0GT05"/>
<dbReference type="PATRIC" id="fig|189381.12.peg.671"/>
<evidence type="ECO:0000313" key="16">
    <source>
        <dbReference type="EMBL" id="TYS56660.1"/>
    </source>
</evidence>
<keyword evidence="8 12" id="KW-0229">DNA integration</keyword>
<evidence type="ECO:0000256" key="9">
    <source>
        <dbReference type="ARBA" id="ARBA00023125"/>
    </source>
</evidence>
<dbReference type="Pfam" id="PF00589">
    <property type="entry name" value="Phage_integrase"/>
    <property type="match status" value="1"/>
</dbReference>
<keyword evidence="9 12" id="KW-0238">DNA-binding</keyword>
<feature type="active site" evidence="12">
    <location>
        <position position="246"/>
    </location>
</feature>
<comment type="caution">
    <text evidence="15">The sequence shown here is derived from an EMBL/GenBank/DDBJ whole genome shotgun (WGS) entry which is preliminary data.</text>
</comment>
<feature type="active site" evidence="12">
    <location>
        <position position="147"/>
    </location>
</feature>
<feature type="active site" evidence="12">
    <location>
        <position position="243"/>
    </location>
</feature>
<dbReference type="SUPFAM" id="SSF56349">
    <property type="entry name" value="DNA breaking-rejoining enzymes"/>
    <property type="match status" value="1"/>
</dbReference>
<dbReference type="Proteomes" id="UP000037405">
    <property type="component" value="Unassembled WGS sequence"/>
</dbReference>
<dbReference type="InterPro" id="IPR023009">
    <property type="entry name" value="Tyrosine_recombinase_XerC/XerD"/>
</dbReference>
<dbReference type="InterPro" id="IPR013762">
    <property type="entry name" value="Integrase-like_cat_sf"/>
</dbReference>
<dbReference type="InterPro" id="IPR002104">
    <property type="entry name" value="Integrase_catalytic"/>
</dbReference>
<dbReference type="InterPro" id="IPR044068">
    <property type="entry name" value="CB"/>
</dbReference>
<dbReference type="Gene3D" id="1.10.150.130">
    <property type="match status" value="1"/>
</dbReference>
<dbReference type="GeneID" id="89535155"/>
<dbReference type="InterPro" id="IPR004107">
    <property type="entry name" value="Integrase_SAM-like_N"/>
</dbReference>
<evidence type="ECO:0000256" key="7">
    <source>
        <dbReference type="ARBA" id="ARBA00022829"/>
    </source>
</evidence>
<reference evidence="15" key="2">
    <citation type="submission" date="2015-07" db="EMBL/GenBank/DDBJ databases">
        <title>MeaNS - Measles Nucleotide Surveillance Program.</title>
        <authorList>
            <person name="Tran T."/>
            <person name="Druce J."/>
        </authorList>
    </citation>
    <scope>NUCLEOTIDE SEQUENCE</scope>
    <source>
        <strain evidence="15">JCM 11544</strain>
    </source>
</reference>
<comment type="subunit">
    <text evidence="12">Forms a cyclic heterotetrameric complex composed of two molecules of XerC and two molecules of XerD.</text>
</comment>
<dbReference type="InterPro" id="IPR011010">
    <property type="entry name" value="DNA_brk_join_enz"/>
</dbReference>
<dbReference type="PROSITE" id="PS51898">
    <property type="entry name" value="TYR_RECOMBINASE"/>
    <property type="match status" value="1"/>
</dbReference>
<evidence type="ECO:0000256" key="8">
    <source>
        <dbReference type="ARBA" id="ARBA00022908"/>
    </source>
</evidence>
<dbReference type="GO" id="GO:0007059">
    <property type="term" value="P:chromosome segregation"/>
    <property type="evidence" value="ECO:0007669"/>
    <property type="project" value="UniProtKB-UniRule"/>
</dbReference>
<dbReference type="EMBL" id="VTEQ01000001">
    <property type="protein sequence ID" value="TYS56660.1"/>
    <property type="molecule type" value="Genomic_DNA"/>
</dbReference>
<dbReference type="GO" id="GO:0051301">
    <property type="term" value="P:cell division"/>
    <property type="evidence" value="ECO:0007669"/>
    <property type="project" value="UniProtKB-UniRule"/>
</dbReference>
<dbReference type="NCBIfam" id="NF040815">
    <property type="entry name" value="recomb_XerA_Arch"/>
    <property type="match status" value="1"/>
</dbReference>
<reference evidence="16 18" key="3">
    <citation type="submission" date="2019-08" db="EMBL/GenBank/DDBJ databases">
        <title>Bacillus genomes from the desert of Cuatro Cienegas, Coahuila.</title>
        <authorList>
            <person name="Olmedo-Alvarez G."/>
        </authorList>
    </citation>
    <scope>NUCLEOTIDE SEQUENCE [LARGE SCALE GENOMIC DNA]</scope>
    <source>
        <strain evidence="16 18">CH108_3D</strain>
    </source>
</reference>
<evidence type="ECO:0000256" key="12">
    <source>
        <dbReference type="HAMAP-Rule" id="MF_01807"/>
    </source>
</evidence>
<evidence type="ECO:0000256" key="11">
    <source>
        <dbReference type="ARBA" id="ARBA00023306"/>
    </source>
</evidence>
<evidence type="ECO:0000256" key="3">
    <source>
        <dbReference type="ARBA" id="ARBA00010450"/>
    </source>
</evidence>
<evidence type="ECO:0000256" key="6">
    <source>
        <dbReference type="ARBA" id="ARBA00022618"/>
    </source>
</evidence>
<dbReference type="RefSeq" id="WP_053427755.1">
    <property type="nucleotide sequence ID" value="NZ_BSED01000108.1"/>
</dbReference>
<comment type="similarity">
    <text evidence="2">Belongs to the 'phage' integrase family. XerC subfamily.</text>
</comment>
<keyword evidence="10 12" id="KW-0233">DNA recombination</keyword>
<dbReference type="Pfam" id="PF02899">
    <property type="entry name" value="Phage_int_SAM_1"/>
    <property type="match status" value="1"/>
</dbReference>
<dbReference type="Gene3D" id="1.10.443.10">
    <property type="entry name" value="Intergrase catalytic core"/>
    <property type="match status" value="1"/>
</dbReference>
<dbReference type="NCBIfam" id="NF001399">
    <property type="entry name" value="PRK00283.1"/>
    <property type="match status" value="1"/>
</dbReference>
<feature type="domain" description="Tyr recombinase" evidence="13">
    <location>
        <begin position="107"/>
        <end position="291"/>
    </location>
</feature>
<gene>
    <name evidence="12 16" type="primary">xerD</name>
    <name evidence="15" type="ORF">AF331_02905</name>
    <name evidence="16" type="ORF">FZC83_03575</name>
</gene>
<evidence type="ECO:0000313" key="18">
    <source>
        <dbReference type="Proteomes" id="UP000322997"/>
    </source>
</evidence>
<keyword evidence="7 12" id="KW-0159">Chromosome partition</keyword>
<comment type="function">
    <text evidence="12">Site-specific tyrosine recombinase, which acts by catalyzing the cutting and rejoining of the recombining DNA molecules. The XerC-XerD complex is essential to convert dimers of the bacterial chromosome into monomers to permit their segregation at cell division. It also contributes to the segregational stability of plasmids.</text>
</comment>
<evidence type="ECO:0000256" key="1">
    <source>
        <dbReference type="ARBA" id="ARBA00004496"/>
    </source>
</evidence>
<keyword evidence="6 12" id="KW-0132">Cell division</keyword>
<keyword evidence="11 12" id="KW-0131">Cell cycle</keyword>
<dbReference type="PANTHER" id="PTHR30349">
    <property type="entry name" value="PHAGE INTEGRASE-RELATED"/>
    <property type="match status" value="1"/>
</dbReference>